<evidence type="ECO:0000259" key="7">
    <source>
        <dbReference type="PROSITE" id="PS51900"/>
    </source>
</evidence>
<dbReference type="EMBL" id="JBHSNO010000001">
    <property type="protein sequence ID" value="MFC5587598.1"/>
    <property type="molecule type" value="Genomic_DNA"/>
</dbReference>
<evidence type="ECO:0000313" key="8">
    <source>
        <dbReference type="EMBL" id="MFC5587598.1"/>
    </source>
</evidence>
<dbReference type="RefSeq" id="WP_381429772.1">
    <property type="nucleotide sequence ID" value="NZ_JBHSNO010000001.1"/>
</dbReference>
<evidence type="ECO:0000256" key="2">
    <source>
        <dbReference type="ARBA" id="ARBA00022908"/>
    </source>
</evidence>
<reference evidence="9" key="1">
    <citation type="journal article" date="2019" name="Int. J. Syst. Evol. Microbiol.">
        <title>The Global Catalogue of Microorganisms (GCM) 10K type strain sequencing project: providing services to taxonomists for standard genome sequencing and annotation.</title>
        <authorList>
            <consortium name="The Broad Institute Genomics Platform"/>
            <consortium name="The Broad Institute Genome Sequencing Center for Infectious Disease"/>
            <person name="Wu L."/>
            <person name="Ma J."/>
        </authorList>
    </citation>
    <scope>NUCLEOTIDE SEQUENCE [LARGE SCALE GENOMIC DNA]</scope>
    <source>
        <strain evidence="9">CGMCC 4.1434</strain>
    </source>
</reference>
<dbReference type="SUPFAM" id="SSF56349">
    <property type="entry name" value="DNA breaking-rejoining enzymes"/>
    <property type="match status" value="1"/>
</dbReference>
<dbReference type="CDD" id="cd01189">
    <property type="entry name" value="INT_ICEBs1_C_like"/>
    <property type="match status" value="1"/>
</dbReference>
<dbReference type="InterPro" id="IPR013762">
    <property type="entry name" value="Integrase-like_cat_sf"/>
</dbReference>
<keyword evidence="3 5" id="KW-0238">DNA-binding</keyword>
<dbReference type="Pfam" id="PF14659">
    <property type="entry name" value="Phage_int_SAM_3"/>
    <property type="match status" value="1"/>
</dbReference>
<sequence length="390" mass="45382">MTTTNKTKKPKKEWSKKEPEVFRYFNAKGEKLWGYRHRYYDTLGKRTEKSEQGLASENIAIRKLLEVKSALINGNAKQVDNSNLTVSEWMDIWFETHQNDWEITTQVQREQAIRLNIKPLLGKQKLIELDRSTYKRKFINVLLKTYEPSTVYIIHATFKIAINAAVEDEILPRNRFSKIKIELDSENDNFLNPAELKRFLTTAKEHEGITNYSIILTLSYTGMRRGEALGLKWNNIDFDKKTITIERTRDEYGARKPKTKKSNRIIFVSDILLNQLKAYRIWCKKIMLTFGKRWVESDFIFITDRGATPVSVKSVCEPVERVIKKSGIKRITPHGLRHTHATIMISKGVPLQTVADRLGNTPEMILRVYGHTLKELEIESVKVFNDALNF</sequence>
<organism evidence="8 9">
    <name type="scientific">Sporosarcina soli</name>
    <dbReference type="NCBI Taxonomy" id="334736"/>
    <lineage>
        <taxon>Bacteria</taxon>
        <taxon>Bacillati</taxon>
        <taxon>Bacillota</taxon>
        <taxon>Bacilli</taxon>
        <taxon>Bacillales</taxon>
        <taxon>Caryophanaceae</taxon>
        <taxon>Sporosarcina</taxon>
    </lineage>
</organism>
<name>A0ABW0TEJ5_9BACL</name>
<keyword evidence="9" id="KW-1185">Reference proteome</keyword>
<feature type="domain" description="Tyr recombinase" evidence="6">
    <location>
        <begin position="186"/>
        <end position="382"/>
    </location>
</feature>
<dbReference type="Gene3D" id="1.10.150.130">
    <property type="match status" value="1"/>
</dbReference>
<dbReference type="Pfam" id="PF00589">
    <property type="entry name" value="Phage_integrase"/>
    <property type="match status" value="1"/>
</dbReference>
<dbReference type="InterPro" id="IPR011010">
    <property type="entry name" value="DNA_brk_join_enz"/>
</dbReference>
<dbReference type="PANTHER" id="PTHR30349">
    <property type="entry name" value="PHAGE INTEGRASE-RELATED"/>
    <property type="match status" value="1"/>
</dbReference>
<dbReference type="PROSITE" id="PS51900">
    <property type="entry name" value="CB"/>
    <property type="match status" value="1"/>
</dbReference>
<feature type="domain" description="Core-binding (CB)" evidence="7">
    <location>
        <begin position="84"/>
        <end position="166"/>
    </location>
</feature>
<evidence type="ECO:0000313" key="9">
    <source>
        <dbReference type="Proteomes" id="UP001596109"/>
    </source>
</evidence>
<gene>
    <name evidence="8" type="ORF">ACFPRA_01580</name>
</gene>
<dbReference type="Gene3D" id="1.10.443.10">
    <property type="entry name" value="Intergrase catalytic core"/>
    <property type="match status" value="1"/>
</dbReference>
<dbReference type="PANTHER" id="PTHR30349:SF64">
    <property type="entry name" value="PROPHAGE INTEGRASE INTD-RELATED"/>
    <property type="match status" value="1"/>
</dbReference>
<dbReference type="Proteomes" id="UP001596109">
    <property type="component" value="Unassembled WGS sequence"/>
</dbReference>
<dbReference type="InterPro" id="IPR010998">
    <property type="entry name" value="Integrase_recombinase_N"/>
</dbReference>
<dbReference type="InterPro" id="IPR004107">
    <property type="entry name" value="Integrase_SAM-like_N"/>
</dbReference>
<accession>A0ABW0TEJ5</accession>
<evidence type="ECO:0000256" key="1">
    <source>
        <dbReference type="ARBA" id="ARBA00008857"/>
    </source>
</evidence>
<keyword evidence="2" id="KW-0229">DNA integration</keyword>
<dbReference type="InterPro" id="IPR044068">
    <property type="entry name" value="CB"/>
</dbReference>
<evidence type="ECO:0000259" key="6">
    <source>
        <dbReference type="PROSITE" id="PS51898"/>
    </source>
</evidence>
<protein>
    <submittedName>
        <fullName evidence="8">Tyrosine-type recombinase/integrase</fullName>
    </submittedName>
</protein>
<dbReference type="InterPro" id="IPR002104">
    <property type="entry name" value="Integrase_catalytic"/>
</dbReference>
<evidence type="ECO:0000256" key="3">
    <source>
        <dbReference type="ARBA" id="ARBA00023125"/>
    </source>
</evidence>
<comment type="caution">
    <text evidence="8">The sequence shown here is derived from an EMBL/GenBank/DDBJ whole genome shotgun (WGS) entry which is preliminary data.</text>
</comment>
<dbReference type="InterPro" id="IPR050090">
    <property type="entry name" value="Tyrosine_recombinase_XerCD"/>
</dbReference>
<proteinExistence type="inferred from homology"/>
<evidence type="ECO:0000256" key="5">
    <source>
        <dbReference type="PROSITE-ProRule" id="PRU01248"/>
    </source>
</evidence>
<dbReference type="PROSITE" id="PS51898">
    <property type="entry name" value="TYR_RECOMBINASE"/>
    <property type="match status" value="1"/>
</dbReference>
<keyword evidence="4" id="KW-0233">DNA recombination</keyword>
<comment type="similarity">
    <text evidence="1">Belongs to the 'phage' integrase family.</text>
</comment>
<evidence type="ECO:0000256" key="4">
    <source>
        <dbReference type="ARBA" id="ARBA00023172"/>
    </source>
</evidence>